<reference evidence="1" key="1">
    <citation type="submission" date="2023-10" db="EMBL/GenBank/DDBJ databases">
        <authorList>
            <person name="Rodriguez Cubillos JULIANA M."/>
            <person name="De Vega J."/>
        </authorList>
    </citation>
    <scope>NUCLEOTIDE SEQUENCE</scope>
</reference>
<name>A0ACB0JZN4_TRIPR</name>
<comment type="caution">
    <text evidence="1">The sequence shown here is derived from an EMBL/GenBank/DDBJ whole genome shotgun (WGS) entry which is preliminary data.</text>
</comment>
<organism evidence="1 2">
    <name type="scientific">Trifolium pratense</name>
    <name type="common">Red clover</name>
    <dbReference type="NCBI Taxonomy" id="57577"/>
    <lineage>
        <taxon>Eukaryota</taxon>
        <taxon>Viridiplantae</taxon>
        <taxon>Streptophyta</taxon>
        <taxon>Embryophyta</taxon>
        <taxon>Tracheophyta</taxon>
        <taxon>Spermatophyta</taxon>
        <taxon>Magnoliopsida</taxon>
        <taxon>eudicotyledons</taxon>
        <taxon>Gunneridae</taxon>
        <taxon>Pentapetalae</taxon>
        <taxon>rosids</taxon>
        <taxon>fabids</taxon>
        <taxon>Fabales</taxon>
        <taxon>Fabaceae</taxon>
        <taxon>Papilionoideae</taxon>
        <taxon>50 kb inversion clade</taxon>
        <taxon>NPAAA clade</taxon>
        <taxon>Hologalegina</taxon>
        <taxon>IRL clade</taxon>
        <taxon>Trifolieae</taxon>
        <taxon>Trifolium</taxon>
    </lineage>
</organism>
<evidence type="ECO:0000313" key="2">
    <source>
        <dbReference type="Proteomes" id="UP001177021"/>
    </source>
</evidence>
<accession>A0ACB0JZN4</accession>
<keyword evidence="2" id="KW-1185">Reference proteome</keyword>
<dbReference type="EMBL" id="CASHSV030000109">
    <property type="protein sequence ID" value="CAJ2649052.1"/>
    <property type="molecule type" value="Genomic_DNA"/>
</dbReference>
<evidence type="ECO:0000313" key="1">
    <source>
        <dbReference type="EMBL" id="CAJ2649052.1"/>
    </source>
</evidence>
<proteinExistence type="predicted"/>
<sequence length="228" mass="23926">MLRYLSFNQLTLQFYTSQQYLILTQSYIHSLHFCIIMASKFSLILCIFAIWAIDFTNSASSSHNAPSPSVDCSVLVIVMSDCLSFVTNDSTVTKPEGTCCSGLKIVLKTIPSCLCEIFQNSAQFGLVFNLTKTLTLPSACKVSAPSLFNCGLSDAPVPARAAAAPRVSLSPASSPTPSAEAPGETTPSVNELSTEPAAAPTGKSAASALLPISVGSLLVFLVSAFSGL</sequence>
<dbReference type="Proteomes" id="UP001177021">
    <property type="component" value="Unassembled WGS sequence"/>
</dbReference>
<gene>
    <name evidence="1" type="ORF">MILVUS5_LOCUS17261</name>
</gene>
<protein>
    <submittedName>
        <fullName evidence="1">Uncharacterized protein</fullName>
    </submittedName>
</protein>